<evidence type="ECO:0000256" key="2">
    <source>
        <dbReference type="ARBA" id="ARBA00005592"/>
    </source>
</evidence>
<evidence type="ECO:0000313" key="5">
    <source>
        <dbReference type="EMBL" id="PWN91867.1"/>
    </source>
</evidence>
<evidence type="ECO:0000256" key="4">
    <source>
        <dbReference type="ARBA" id="ARBA00022729"/>
    </source>
</evidence>
<feature type="non-terminal residue" evidence="5">
    <location>
        <position position="95"/>
    </location>
</feature>
<sequence>GFATFFYQGGNAGACGTVHSDSDKVVALQTSMYSNGAHCGKKVLLKNKSNGKTCEATVADECPTCKNKQSVDLSKAAFDALAAESVGMFDLEWGF</sequence>
<dbReference type="Gene3D" id="2.40.40.10">
    <property type="entry name" value="RlpA-like domain"/>
    <property type="match status" value="1"/>
</dbReference>
<dbReference type="GO" id="GO:0005576">
    <property type="term" value="C:extracellular region"/>
    <property type="evidence" value="ECO:0007669"/>
    <property type="project" value="UniProtKB-SubCell"/>
</dbReference>
<gene>
    <name evidence="5" type="ORF">FA10DRAFT_222900</name>
</gene>
<keyword evidence="6" id="KW-1185">Reference proteome</keyword>
<reference evidence="5 6" key="1">
    <citation type="journal article" date="2018" name="Mol. Biol. Evol.">
        <title>Broad Genomic Sampling Reveals a Smut Pathogenic Ancestry of the Fungal Clade Ustilaginomycotina.</title>
        <authorList>
            <person name="Kijpornyongpan T."/>
            <person name="Mondo S.J."/>
            <person name="Barry K."/>
            <person name="Sandor L."/>
            <person name="Lee J."/>
            <person name="Lipzen A."/>
            <person name="Pangilinan J."/>
            <person name="LaButti K."/>
            <person name="Hainaut M."/>
            <person name="Henrissat B."/>
            <person name="Grigoriev I.V."/>
            <person name="Spatafora J.W."/>
            <person name="Aime M.C."/>
        </authorList>
    </citation>
    <scope>NUCLEOTIDE SEQUENCE [LARGE SCALE GENOMIC DNA]</scope>
    <source>
        <strain evidence="5 6">MCA 4198</strain>
    </source>
</reference>
<dbReference type="STRING" id="215250.A0A316YR64"/>
<dbReference type="GeneID" id="37040484"/>
<dbReference type="InParanoid" id="A0A316YR64"/>
<name>A0A316YR64_9BASI</name>
<evidence type="ECO:0000256" key="3">
    <source>
        <dbReference type="ARBA" id="ARBA00022525"/>
    </source>
</evidence>
<evidence type="ECO:0000256" key="1">
    <source>
        <dbReference type="ARBA" id="ARBA00004613"/>
    </source>
</evidence>
<accession>A0A316YR64</accession>
<proteinExistence type="inferred from homology"/>
<evidence type="ECO:0000313" key="6">
    <source>
        <dbReference type="Proteomes" id="UP000245768"/>
    </source>
</evidence>
<dbReference type="InterPro" id="IPR051477">
    <property type="entry name" value="Expansin_CellWall"/>
</dbReference>
<comment type="subcellular location">
    <subcellularLocation>
        <location evidence="1">Secreted</location>
    </subcellularLocation>
</comment>
<dbReference type="CDD" id="cd22191">
    <property type="entry name" value="DPBB_RlpA_EXP_N-like"/>
    <property type="match status" value="1"/>
</dbReference>
<dbReference type="Proteomes" id="UP000245768">
    <property type="component" value="Unassembled WGS sequence"/>
</dbReference>
<feature type="non-terminal residue" evidence="5">
    <location>
        <position position="1"/>
    </location>
</feature>
<dbReference type="InterPro" id="IPR036908">
    <property type="entry name" value="RlpA-like_sf"/>
</dbReference>
<dbReference type="AlphaFoldDB" id="A0A316YR64"/>
<protein>
    <submittedName>
        <fullName evidence="5">Barwin-like endoglucanase</fullName>
    </submittedName>
</protein>
<dbReference type="PANTHER" id="PTHR31836">
    <property type="match status" value="1"/>
</dbReference>
<dbReference type="Pfam" id="PF24300">
    <property type="entry name" value="KWL1"/>
    <property type="match status" value="1"/>
</dbReference>
<dbReference type="SUPFAM" id="SSF50685">
    <property type="entry name" value="Barwin-like endoglucanases"/>
    <property type="match status" value="1"/>
</dbReference>
<dbReference type="InterPro" id="IPR039271">
    <property type="entry name" value="Kiwellin-like"/>
</dbReference>
<organism evidence="5 6">
    <name type="scientific">Acaromyces ingoldii</name>
    <dbReference type="NCBI Taxonomy" id="215250"/>
    <lineage>
        <taxon>Eukaryota</taxon>
        <taxon>Fungi</taxon>
        <taxon>Dikarya</taxon>
        <taxon>Basidiomycota</taxon>
        <taxon>Ustilaginomycotina</taxon>
        <taxon>Exobasidiomycetes</taxon>
        <taxon>Exobasidiales</taxon>
        <taxon>Cryptobasidiaceae</taxon>
        <taxon>Acaromyces</taxon>
    </lineage>
</organism>
<dbReference type="PANTHER" id="PTHR31836:SF28">
    <property type="entry name" value="SRCR DOMAIN-CONTAINING PROTEIN-RELATED"/>
    <property type="match status" value="1"/>
</dbReference>
<comment type="similarity">
    <text evidence="2">Belongs to the kiwellin family.</text>
</comment>
<dbReference type="EMBL" id="KZ819635">
    <property type="protein sequence ID" value="PWN91867.1"/>
    <property type="molecule type" value="Genomic_DNA"/>
</dbReference>
<dbReference type="OrthoDB" id="623670at2759"/>
<keyword evidence="3" id="KW-0964">Secreted</keyword>
<dbReference type="RefSeq" id="XP_025379065.1">
    <property type="nucleotide sequence ID" value="XM_025518568.1"/>
</dbReference>
<keyword evidence="4" id="KW-0732">Signal</keyword>